<reference evidence="1" key="1">
    <citation type="submission" date="2014-09" db="EMBL/GenBank/DDBJ databases">
        <title>Genome sequence of the luminous mushroom Mycena chlorophos for searching fungal bioluminescence genes.</title>
        <authorList>
            <person name="Tanaka Y."/>
            <person name="Kasuga D."/>
            <person name="Oba Y."/>
            <person name="Hase S."/>
            <person name="Sato K."/>
            <person name="Oba Y."/>
            <person name="Sakakibara Y."/>
        </authorList>
    </citation>
    <scope>NUCLEOTIDE SEQUENCE</scope>
</reference>
<sequence length="446" mass="50244">MDAETSGSRSINHLPVEILGEIFLWVLVKYSARTGSQGPWFLGHVCGLWRSISLALPQLWAEVWISSSWLIRIAELEEHLLRSADALLSVHIIGERIPQPAARNNALIKLMELVLRHCERWRVLVIMPDRDIDRLFELLEPAKNRFPVLEKLHFEYSWLDHVQSEVFLYAPKLVDLVYMAQSTAIQLPWNQIQSCYIVGAIDNPLVSLQFAQNLLNLNLSLESDRLGFIPAASIVLPRLQHLCCFCGSDLPSLTTPALESLFLSAGSELDLVSGFLARSRCPLKRLLIKEDVARDSDYYYGWPVTDMDIVIGMLRLTPALELLILVASSWPKKFKRADQDSRSLADDDAEDSEFPCPEPNVESLFDALQLTGSPTDIVPNLSTFIYGLPYDPIVWTSFMAMARSRSLASVRFLGSWDLSDVLVEQNVKEIQAEALRVLVPANFPAS</sequence>
<proteinExistence type="predicted"/>
<organism evidence="1 2">
    <name type="scientific">Mycena chlorophos</name>
    <name type="common">Agaric fungus</name>
    <name type="synonym">Agaricus chlorophos</name>
    <dbReference type="NCBI Taxonomy" id="658473"/>
    <lineage>
        <taxon>Eukaryota</taxon>
        <taxon>Fungi</taxon>
        <taxon>Dikarya</taxon>
        <taxon>Basidiomycota</taxon>
        <taxon>Agaricomycotina</taxon>
        <taxon>Agaricomycetes</taxon>
        <taxon>Agaricomycetidae</taxon>
        <taxon>Agaricales</taxon>
        <taxon>Marasmiineae</taxon>
        <taxon>Mycenaceae</taxon>
        <taxon>Mycena</taxon>
    </lineage>
</organism>
<accession>A0ABQ0LKV5</accession>
<evidence type="ECO:0008006" key="3">
    <source>
        <dbReference type="Google" id="ProtNLM"/>
    </source>
</evidence>
<name>A0ABQ0LKV5_MYCCL</name>
<gene>
    <name evidence="1" type="ORF">MCHLO_08868</name>
</gene>
<keyword evidence="2" id="KW-1185">Reference proteome</keyword>
<evidence type="ECO:0000313" key="1">
    <source>
        <dbReference type="EMBL" id="GAT51754.1"/>
    </source>
</evidence>
<dbReference type="Proteomes" id="UP000815677">
    <property type="component" value="Unassembled WGS sequence"/>
</dbReference>
<evidence type="ECO:0000313" key="2">
    <source>
        <dbReference type="Proteomes" id="UP000815677"/>
    </source>
</evidence>
<protein>
    <recommendedName>
        <fullName evidence="3">F-box domain-containing protein</fullName>
    </recommendedName>
</protein>
<dbReference type="EMBL" id="DF847347">
    <property type="protein sequence ID" value="GAT51754.1"/>
    <property type="molecule type" value="Genomic_DNA"/>
</dbReference>